<accession>A0AAE0VJC5</accession>
<feature type="transmembrane region" description="Helical" evidence="9">
    <location>
        <begin position="149"/>
        <end position="167"/>
    </location>
</feature>
<sequence length="489" mass="53559">MEKVNGEVTEKTPNNGGDKDSNSVNLKKELGLHNAVAMIVGVIVGSGIFVSPKGVLLEAGSVGISLIVWGACGFVSLIGAMCYAELGTCILKSGADYAYIMESFGHLPAFLYLWVALVIIIPTGNAITALTFANYILQPLFPDCDAPSIAVTLIAALCITLLTFINIANVKWAVRVQDFFTLSKIVALLMIIVTGIVKIYQGDIEDSFEAPFENSQKEPGKVALAFYSGLFSYSGWNYLNFVTEELKDPYKNLPRAIWISIPLVTIIYVLANIAYFAVMTPQEMLASNAVAVVFASRTYGVMAWIMPLFVAFSTFGGVNGAIFTSARLFFVGARQGHLPGFLATINIHRYTPMPSLMFGCVMTLIMLSSSDIYALINYTSFVASGFIGVSIAGMLYLRYSRPTMERPIKVNIVLPVFFMIICLFLVIMPLTSSPMECFIGIIMVITGIPVYLTGVVWKNKPKWFRSLLEQCTVLTQKACLSLQEEVKEE</sequence>
<proteinExistence type="inferred from homology"/>
<dbReference type="GO" id="GO:0005886">
    <property type="term" value="C:plasma membrane"/>
    <property type="evidence" value="ECO:0007669"/>
    <property type="project" value="UniProtKB-SubCell"/>
</dbReference>
<evidence type="ECO:0000256" key="8">
    <source>
        <dbReference type="SAM" id="MobiDB-lite"/>
    </source>
</evidence>
<protein>
    <recommendedName>
        <fullName evidence="12">Large neutral amino acids transporter small subunit 2</fullName>
    </recommendedName>
</protein>
<reference evidence="10" key="2">
    <citation type="journal article" date="2021" name="Genome Biol. Evol.">
        <title>Developing a high-quality reference genome for a parasitic bivalve with doubly uniparental inheritance (Bivalvia: Unionida).</title>
        <authorList>
            <person name="Smith C.H."/>
        </authorList>
    </citation>
    <scope>NUCLEOTIDE SEQUENCE</scope>
    <source>
        <strain evidence="10">CHS0354</strain>
        <tissue evidence="10">Mantle</tissue>
    </source>
</reference>
<evidence type="ECO:0000256" key="9">
    <source>
        <dbReference type="SAM" id="Phobius"/>
    </source>
</evidence>
<dbReference type="Gene3D" id="1.20.1740.10">
    <property type="entry name" value="Amino acid/polyamine transporter I"/>
    <property type="match status" value="1"/>
</dbReference>
<evidence type="ECO:0000256" key="2">
    <source>
        <dbReference type="ARBA" id="ARBA00007040"/>
    </source>
</evidence>
<comment type="subcellular location">
    <subcellularLocation>
        <location evidence="1">Cell membrane</location>
        <topology evidence="1">Multi-pass membrane protein</topology>
    </subcellularLocation>
</comment>
<feature type="transmembrane region" description="Helical" evidence="9">
    <location>
        <begin position="256"/>
        <end position="278"/>
    </location>
</feature>
<dbReference type="PIRSF" id="PIRSF006060">
    <property type="entry name" value="AA_transporter"/>
    <property type="match status" value="1"/>
</dbReference>
<feature type="compositionally biased region" description="Basic and acidic residues" evidence="8">
    <location>
        <begin position="1"/>
        <end position="10"/>
    </location>
</feature>
<feature type="region of interest" description="Disordered" evidence="8">
    <location>
        <begin position="1"/>
        <end position="23"/>
    </location>
</feature>
<comment type="similarity">
    <text evidence="2">Belongs to the amino acid-polyamine-organocation (APC) superfamily. L-type amino acid transporter (LAT) (TC 2.A.3.8) family.</text>
</comment>
<evidence type="ECO:0000256" key="3">
    <source>
        <dbReference type="ARBA" id="ARBA00022448"/>
    </source>
</evidence>
<evidence type="ECO:0000313" key="11">
    <source>
        <dbReference type="Proteomes" id="UP001195483"/>
    </source>
</evidence>
<evidence type="ECO:0008006" key="12">
    <source>
        <dbReference type="Google" id="ProtNLM"/>
    </source>
</evidence>
<comment type="caution">
    <text evidence="10">The sequence shown here is derived from an EMBL/GenBank/DDBJ whole genome shotgun (WGS) entry which is preliminary data.</text>
</comment>
<evidence type="ECO:0000313" key="10">
    <source>
        <dbReference type="EMBL" id="KAK3578987.1"/>
    </source>
</evidence>
<dbReference type="GO" id="GO:0015179">
    <property type="term" value="F:L-amino acid transmembrane transporter activity"/>
    <property type="evidence" value="ECO:0007669"/>
    <property type="project" value="TreeGrafter"/>
</dbReference>
<name>A0AAE0VJC5_9BIVA</name>
<feature type="transmembrane region" description="Helical" evidence="9">
    <location>
        <begin position="375"/>
        <end position="398"/>
    </location>
</feature>
<keyword evidence="3" id="KW-0813">Transport</keyword>
<reference evidence="10" key="1">
    <citation type="journal article" date="2021" name="Genome Biol. Evol.">
        <title>A High-Quality Reference Genome for a Parasitic Bivalve with Doubly Uniparental Inheritance (Bivalvia: Unionida).</title>
        <authorList>
            <person name="Smith C.H."/>
        </authorList>
    </citation>
    <scope>NUCLEOTIDE SEQUENCE</scope>
    <source>
        <strain evidence="10">CHS0354</strain>
    </source>
</reference>
<dbReference type="InterPro" id="IPR002293">
    <property type="entry name" value="AA/rel_permease1"/>
</dbReference>
<evidence type="ECO:0000256" key="5">
    <source>
        <dbReference type="ARBA" id="ARBA00022692"/>
    </source>
</evidence>
<dbReference type="Pfam" id="PF13520">
    <property type="entry name" value="AA_permease_2"/>
    <property type="match status" value="1"/>
</dbReference>
<dbReference type="InterPro" id="IPR050598">
    <property type="entry name" value="AminoAcid_Transporter"/>
</dbReference>
<evidence type="ECO:0000256" key="1">
    <source>
        <dbReference type="ARBA" id="ARBA00004651"/>
    </source>
</evidence>
<dbReference type="Proteomes" id="UP001195483">
    <property type="component" value="Unassembled WGS sequence"/>
</dbReference>
<feature type="transmembrane region" description="Helical" evidence="9">
    <location>
        <begin position="410"/>
        <end position="432"/>
    </location>
</feature>
<evidence type="ECO:0000256" key="7">
    <source>
        <dbReference type="ARBA" id="ARBA00023136"/>
    </source>
</evidence>
<feature type="transmembrane region" description="Helical" evidence="9">
    <location>
        <begin position="179"/>
        <end position="200"/>
    </location>
</feature>
<evidence type="ECO:0000256" key="4">
    <source>
        <dbReference type="ARBA" id="ARBA00022475"/>
    </source>
</evidence>
<feature type="transmembrane region" description="Helical" evidence="9">
    <location>
        <begin position="220"/>
        <end position="236"/>
    </location>
</feature>
<keyword evidence="6 9" id="KW-1133">Transmembrane helix</keyword>
<feature type="transmembrane region" description="Helical" evidence="9">
    <location>
        <begin position="30"/>
        <end position="50"/>
    </location>
</feature>
<keyword evidence="4" id="KW-1003">Cell membrane</keyword>
<gene>
    <name evidence="10" type="ORF">CHS0354_034783</name>
</gene>
<feature type="transmembrane region" description="Helical" evidence="9">
    <location>
        <begin position="350"/>
        <end position="369"/>
    </location>
</feature>
<feature type="transmembrane region" description="Helical" evidence="9">
    <location>
        <begin position="62"/>
        <end position="86"/>
    </location>
</feature>
<keyword evidence="7 9" id="KW-0472">Membrane</keyword>
<dbReference type="FunFam" id="1.20.1740.10:FF:000003">
    <property type="entry name" value="Y+L amino acid transporter 1 isoform X1"/>
    <property type="match status" value="1"/>
</dbReference>
<keyword evidence="5 9" id="KW-0812">Transmembrane</keyword>
<keyword evidence="11" id="KW-1185">Reference proteome</keyword>
<dbReference type="EMBL" id="JAEAOA010002045">
    <property type="protein sequence ID" value="KAK3578987.1"/>
    <property type="molecule type" value="Genomic_DNA"/>
</dbReference>
<feature type="transmembrane region" description="Helical" evidence="9">
    <location>
        <begin position="311"/>
        <end position="330"/>
    </location>
</feature>
<organism evidence="10 11">
    <name type="scientific">Potamilus streckersoni</name>
    <dbReference type="NCBI Taxonomy" id="2493646"/>
    <lineage>
        <taxon>Eukaryota</taxon>
        <taxon>Metazoa</taxon>
        <taxon>Spiralia</taxon>
        <taxon>Lophotrochozoa</taxon>
        <taxon>Mollusca</taxon>
        <taxon>Bivalvia</taxon>
        <taxon>Autobranchia</taxon>
        <taxon>Heteroconchia</taxon>
        <taxon>Palaeoheterodonta</taxon>
        <taxon>Unionida</taxon>
        <taxon>Unionoidea</taxon>
        <taxon>Unionidae</taxon>
        <taxon>Ambleminae</taxon>
        <taxon>Lampsilini</taxon>
        <taxon>Potamilus</taxon>
    </lineage>
</organism>
<evidence type="ECO:0000256" key="6">
    <source>
        <dbReference type="ARBA" id="ARBA00022989"/>
    </source>
</evidence>
<dbReference type="AlphaFoldDB" id="A0AAE0VJC5"/>
<dbReference type="PANTHER" id="PTHR11785:SF528">
    <property type="entry name" value="AMINO ACID TRANSPORTER PROTEIN JHI-21"/>
    <property type="match status" value="1"/>
</dbReference>
<dbReference type="PANTHER" id="PTHR11785">
    <property type="entry name" value="AMINO ACID TRANSPORTER"/>
    <property type="match status" value="1"/>
</dbReference>
<feature type="transmembrane region" description="Helical" evidence="9">
    <location>
        <begin position="438"/>
        <end position="457"/>
    </location>
</feature>
<feature type="transmembrane region" description="Helical" evidence="9">
    <location>
        <begin position="111"/>
        <end position="137"/>
    </location>
</feature>
<reference evidence="10" key="3">
    <citation type="submission" date="2023-05" db="EMBL/GenBank/DDBJ databases">
        <authorList>
            <person name="Smith C.H."/>
        </authorList>
    </citation>
    <scope>NUCLEOTIDE SEQUENCE</scope>
    <source>
        <strain evidence="10">CHS0354</strain>
        <tissue evidence="10">Mantle</tissue>
    </source>
</reference>